<dbReference type="InterPro" id="IPR013149">
    <property type="entry name" value="ADH-like_C"/>
</dbReference>
<dbReference type="GO" id="GO:0016491">
    <property type="term" value="F:oxidoreductase activity"/>
    <property type="evidence" value="ECO:0007669"/>
    <property type="project" value="InterPro"/>
</dbReference>
<dbReference type="SMART" id="SM00829">
    <property type="entry name" value="PKS_ER"/>
    <property type="match status" value="1"/>
</dbReference>
<evidence type="ECO:0000313" key="2">
    <source>
        <dbReference type="EMBL" id="KAF2744700.1"/>
    </source>
</evidence>
<dbReference type="EMBL" id="MU006587">
    <property type="protein sequence ID" value="KAF2744700.1"/>
    <property type="molecule type" value="Genomic_DNA"/>
</dbReference>
<dbReference type="SUPFAM" id="SSF51735">
    <property type="entry name" value="NAD(P)-binding Rossmann-fold domains"/>
    <property type="match status" value="1"/>
</dbReference>
<dbReference type="OrthoDB" id="3509362at2759"/>
<dbReference type="Pfam" id="PF08240">
    <property type="entry name" value="ADH_N"/>
    <property type="match status" value="1"/>
</dbReference>
<dbReference type="AlphaFoldDB" id="A0A6A6V5A7"/>
<dbReference type="Proteomes" id="UP000799440">
    <property type="component" value="Unassembled WGS sequence"/>
</dbReference>
<dbReference type="InterPro" id="IPR052711">
    <property type="entry name" value="Zinc_ADH-like"/>
</dbReference>
<dbReference type="PANTHER" id="PTHR45033:SF1">
    <property type="entry name" value="OXIDOREDUCTASE (EUROFUNG)"/>
    <property type="match status" value="1"/>
</dbReference>
<dbReference type="InterPro" id="IPR011032">
    <property type="entry name" value="GroES-like_sf"/>
</dbReference>
<evidence type="ECO:0000313" key="3">
    <source>
        <dbReference type="Proteomes" id="UP000799440"/>
    </source>
</evidence>
<dbReference type="InterPro" id="IPR013154">
    <property type="entry name" value="ADH-like_N"/>
</dbReference>
<dbReference type="CDD" id="cd08276">
    <property type="entry name" value="MDR7"/>
    <property type="match status" value="1"/>
</dbReference>
<dbReference type="PANTHER" id="PTHR45033">
    <property type="match status" value="1"/>
</dbReference>
<name>A0A6A6V5A7_9PLEO</name>
<dbReference type="InterPro" id="IPR036291">
    <property type="entry name" value="NAD(P)-bd_dom_sf"/>
</dbReference>
<evidence type="ECO:0000259" key="1">
    <source>
        <dbReference type="SMART" id="SM00829"/>
    </source>
</evidence>
<proteinExistence type="predicted"/>
<reference evidence="2" key="1">
    <citation type="journal article" date="2020" name="Stud. Mycol.">
        <title>101 Dothideomycetes genomes: a test case for predicting lifestyles and emergence of pathogens.</title>
        <authorList>
            <person name="Haridas S."/>
            <person name="Albert R."/>
            <person name="Binder M."/>
            <person name="Bloem J."/>
            <person name="Labutti K."/>
            <person name="Salamov A."/>
            <person name="Andreopoulos B."/>
            <person name="Baker S."/>
            <person name="Barry K."/>
            <person name="Bills G."/>
            <person name="Bluhm B."/>
            <person name="Cannon C."/>
            <person name="Castanera R."/>
            <person name="Culley D."/>
            <person name="Daum C."/>
            <person name="Ezra D."/>
            <person name="Gonzalez J."/>
            <person name="Henrissat B."/>
            <person name="Kuo A."/>
            <person name="Liang C."/>
            <person name="Lipzen A."/>
            <person name="Lutzoni F."/>
            <person name="Magnuson J."/>
            <person name="Mondo S."/>
            <person name="Nolan M."/>
            <person name="Ohm R."/>
            <person name="Pangilinan J."/>
            <person name="Park H.-J."/>
            <person name="Ramirez L."/>
            <person name="Alfaro M."/>
            <person name="Sun H."/>
            <person name="Tritt A."/>
            <person name="Yoshinaga Y."/>
            <person name="Zwiers L.-H."/>
            <person name="Turgeon B."/>
            <person name="Goodwin S."/>
            <person name="Spatafora J."/>
            <person name="Crous P."/>
            <person name="Grigoriev I."/>
        </authorList>
    </citation>
    <scope>NUCLEOTIDE SEQUENCE</scope>
    <source>
        <strain evidence="2">CBS 119925</strain>
    </source>
</reference>
<dbReference type="Pfam" id="PF00107">
    <property type="entry name" value="ADH_zinc_N"/>
    <property type="match status" value="1"/>
</dbReference>
<sequence length="376" mass="40928">MAPQQAGQLPAKVKQWVTKQDGLDKLRLQEVEMPSVGEDEVLVEISAVSLNYRDTEVAMGLYNHHKSVEQPPATVVCSDMCGRVVVVGPVTDSSSPFKNPAFRLQKGDRVISTFASTHLSGQIQAEDLGKTIGGPAPGVLTQYRVFPTYGVVKIPDYMTDEEASCLPIAHMTAWMSLNCMRPRGEIIGSTGSKETVLCQGTGGVSIAGLQIAHAAGADAIVTSSSDAKLARAKELGATETINYNTTPAWDDEVLKRTHNKGADIIIEVGGAQTLRKSFECVRFGGLIAAIGYLSGKQDGEGEDRTNTNLLALKRNVTLKGIINGPRDKLEEMLRFYEKHQIRPVVDRVFGFEEGREAFEYMYGGKHFGKVVVRVRE</sequence>
<dbReference type="InterPro" id="IPR020843">
    <property type="entry name" value="ER"/>
</dbReference>
<protein>
    <submittedName>
        <fullName evidence="2">NAD(P)-binding protein</fullName>
    </submittedName>
</protein>
<feature type="domain" description="Enoyl reductase (ER)" evidence="1">
    <location>
        <begin position="22"/>
        <end position="372"/>
    </location>
</feature>
<organism evidence="2 3">
    <name type="scientific">Sporormia fimetaria CBS 119925</name>
    <dbReference type="NCBI Taxonomy" id="1340428"/>
    <lineage>
        <taxon>Eukaryota</taxon>
        <taxon>Fungi</taxon>
        <taxon>Dikarya</taxon>
        <taxon>Ascomycota</taxon>
        <taxon>Pezizomycotina</taxon>
        <taxon>Dothideomycetes</taxon>
        <taxon>Pleosporomycetidae</taxon>
        <taxon>Pleosporales</taxon>
        <taxon>Sporormiaceae</taxon>
        <taxon>Sporormia</taxon>
    </lineage>
</organism>
<dbReference type="SUPFAM" id="SSF50129">
    <property type="entry name" value="GroES-like"/>
    <property type="match status" value="1"/>
</dbReference>
<dbReference type="Gene3D" id="3.90.180.10">
    <property type="entry name" value="Medium-chain alcohol dehydrogenases, catalytic domain"/>
    <property type="match status" value="1"/>
</dbReference>
<dbReference type="Gene3D" id="3.40.50.720">
    <property type="entry name" value="NAD(P)-binding Rossmann-like Domain"/>
    <property type="match status" value="1"/>
</dbReference>
<keyword evidence="3" id="KW-1185">Reference proteome</keyword>
<accession>A0A6A6V5A7</accession>
<gene>
    <name evidence="2" type="ORF">M011DRAFT_470280</name>
</gene>